<evidence type="ECO:0000256" key="1">
    <source>
        <dbReference type="SAM" id="MobiDB-lite"/>
    </source>
</evidence>
<dbReference type="Ensembl" id="ENSCSAVT00000005516.1">
    <property type="protein sequence ID" value="ENSCSAVP00000005444.1"/>
    <property type="gene ID" value="ENSCSAVG00000003255.1"/>
</dbReference>
<dbReference type="GO" id="GO:0005813">
    <property type="term" value="C:centrosome"/>
    <property type="evidence" value="ECO:0007669"/>
    <property type="project" value="InterPro"/>
</dbReference>
<organism evidence="2 3">
    <name type="scientific">Ciona savignyi</name>
    <name type="common">Pacific transparent sea squirt</name>
    <dbReference type="NCBI Taxonomy" id="51511"/>
    <lineage>
        <taxon>Eukaryota</taxon>
        <taxon>Metazoa</taxon>
        <taxon>Chordata</taxon>
        <taxon>Tunicata</taxon>
        <taxon>Ascidiacea</taxon>
        <taxon>Phlebobranchia</taxon>
        <taxon>Cionidae</taxon>
        <taxon>Ciona</taxon>
    </lineage>
</organism>
<dbReference type="InParanoid" id="H2YJE5"/>
<dbReference type="PANTHER" id="PTHR21616:SF2">
    <property type="entry name" value="CENTROSOME AND SPINDLE POLE-ASSOCIATED PROTEIN 1"/>
    <property type="match status" value="1"/>
</dbReference>
<evidence type="ECO:0000313" key="2">
    <source>
        <dbReference type="Ensembl" id="ENSCSAVP00000005444.1"/>
    </source>
</evidence>
<dbReference type="AlphaFoldDB" id="H2YJE5"/>
<keyword evidence="3" id="KW-1185">Reference proteome</keyword>
<protein>
    <submittedName>
        <fullName evidence="2">Uncharacterized protein</fullName>
    </submittedName>
</protein>
<dbReference type="HOGENOM" id="CLU_701218_0_0_1"/>
<feature type="compositionally biased region" description="Basic and acidic residues" evidence="1">
    <location>
        <begin position="227"/>
        <end position="236"/>
    </location>
</feature>
<dbReference type="OMA" id="GANFRDI"/>
<dbReference type="GO" id="GO:0005874">
    <property type="term" value="C:microtubule"/>
    <property type="evidence" value="ECO:0007669"/>
    <property type="project" value="InterPro"/>
</dbReference>
<dbReference type="InterPro" id="IPR026708">
    <property type="entry name" value="CSPP1"/>
</dbReference>
<dbReference type="GO" id="GO:0032467">
    <property type="term" value="P:positive regulation of cytokinesis"/>
    <property type="evidence" value="ECO:0007669"/>
    <property type="project" value="InterPro"/>
</dbReference>
<name>H2YJE5_CIOSA</name>
<accession>H2YJE5</accession>
<feature type="region of interest" description="Disordered" evidence="1">
    <location>
        <begin position="263"/>
        <end position="394"/>
    </location>
</feature>
<dbReference type="PANTHER" id="PTHR21616">
    <property type="entry name" value="CENTROSOME SPINDLE POLE ASSOCIATED PROTEIN"/>
    <property type="match status" value="1"/>
</dbReference>
<reference evidence="2" key="3">
    <citation type="submission" date="2025-09" db="UniProtKB">
        <authorList>
            <consortium name="Ensembl"/>
        </authorList>
    </citation>
    <scope>IDENTIFICATION</scope>
</reference>
<feature type="compositionally biased region" description="Basic and acidic residues" evidence="1">
    <location>
        <begin position="205"/>
        <end position="214"/>
    </location>
</feature>
<dbReference type="Proteomes" id="UP000007875">
    <property type="component" value="Unassembled WGS sequence"/>
</dbReference>
<reference evidence="2" key="2">
    <citation type="submission" date="2025-08" db="UniProtKB">
        <authorList>
            <consortium name="Ensembl"/>
        </authorList>
    </citation>
    <scope>IDENTIFICATION</scope>
</reference>
<reference evidence="3" key="1">
    <citation type="submission" date="2003-08" db="EMBL/GenBank/DDBJ databases">
        <authorList>
            <person name="Birren B."/>
            <person name="Nusbaum C."/>
            <person name="Abebe A."/>
            <person name="Abouelleil A."/>
            <person name="Adekoya E."/>
            <person name="Ait-zahra M."/>
            <person name="Allen N."/>
            <person name="Allen T."/>
            <person name="An P."/>
            <person name="Anderson M."/>
            <person name="Anderson S."/>
            <person name="Arachchi H."/>
            <person name="Armbruster J."/>
            <person name="Bachantsang P."/>
            <person name="Baldwin J."/>
            <person name="Barry A."/>
            <person name="Bayul T."/>
            <person name="Blitshsteyn B."/>
            <person name="Bloom T."/>
            <person name="Blye J."/>
            <person name="Boguslavskiy L."/>
            <person name="Borowsky M."/>
            <person name="Boukhgalter B."/>
            <person name="Brunache A."/>
            <person name="Butler J."/>
            <person name="Calixte N."/>
            <person name="Calvo S."/>
            <person name="Camarata J."/>
            <person name="Campo K."/>
            <person name="Chang J."/>
            <person name="Cheshatsang Y."/>
            <person name="Citroen M."/>
            <person name="Collymore A."/>
            <person name="Considine T."/>
            <person name="Cook A."/>
            <person name="Cooke P."/>
            <person name="Corum B."/>
            <person name="Cuomo C."/>
            <person name="David R."/>
            <person name="Dawoe T."/>
            <person name="Degray S."/>
            <person name="Dodge S."/>
            <person name="Dooley K."/>
            <person name="Dorje P."/>
            <person name="Dorjee K."/>
            <person name="Dorris L."/>
            <person name="Duffey N."/>
            <person name="Dupes A."/>
            <person name="Elkins T."/>
            <person name="Engels R."/>
            <person name="Erickson J."/>
            <person name="Farina A."/>
            <person name="Faro S."/>
            <person name="Ferreira P."/>
            <person name="Fischer H."/>
            <person name="Fitzgerald M."/>
            <person name="Foley K."/>
            <person name="Gage D."/>
            <person name="Galagan J."/>
            <person name="Gearin G."/>
            <person name="Gnerre S."/>
            <person name="Gnirke A."/>
            <person name="Goyette A."/>
            <person name="Graham J."/>
            <person name="Grandbois E."/>
            <person name="Gyaltsen K."/>
            <person name="Hafez N."/>
            <person name="Hagopian D."/>
            <person name="Hagos B."/>
            <person name="Hall J."/>
            <person name="Hatcher B."/>
            <person name="Heller A."/>
            <person name="Higgins H."/>
            <person name="Honan T."/>
            <person name="Horn A."/>
            <person name="Houde N."/>
            <person name="Hughes L."/>
            <person name="Hulme W."/>
            <person name="Husby E."/>
            <person name="Iliev I."/>
            <person name="Jaffe D."/>
            <person name="Jones C."/>
            <person name="Kamal M."/>
            <person name="Kamat A."/>
            <person name="Kamvysselis M."/>
            <person name="Karlsson E."/>
            <person name="Kells C."/>
            <person name="Kieu A."/>
            <person name="Kisner P."/>
            <person name="Kodira C."/>
            <person name="Kulbokas E."/>
            <person name="Labutti K."/>
            <person name="Lama D."/>
            <person name="Landers T."/>
            <person name="Leger J."/>
            <person name="Levine S."/>
            <person name="Lewis D."/>
            <person name="Lewis T."/>
            <person name="Lindblad-toh K."/>
            <person name="Liu X."/>
            <person name="Lokyitsang T."/>
            <person name="Lokyitsang Y."/>
            <person name="Lucien O."/>
            <person name="Lui A."/>
            <person name="Ma L.J."/>
            <person name="Mabbitt R."/>
            <person name="Macdonald J."/>
            <person name="Maclean C."/>
            <person name="Major J."/>
            <person name="Manning J."/>
            <person name="Marabella R."/>
            <person name="Maru K."/>
            <person name="Matthews C."/>
            <person name="Mauceli E."/>
            <person name="Mccarthy M."/>
            <person name="Mcdonough S."/>
            <person name="Mcghee T."/>
            <person name="Meldrim J."/>
            <person name="Meneus L."/>
            <person name="Mesirov J."/>
            <person name="Mihalev A."/>
            <person name="Mihova T."/>
            <person name="Mikkelsen T."/>
            <person name="Mlenga V."/>
            <person name="Moru K."/>
            <person name="Mozes J."/>
            <person name="Mulrain L."/>
            <person name="Munson G."/>
            <person name="Naylor J."/>
            <person name="Newes C."/>
            <person name="Nguyen C."/>
            <person name="Nguyen N."/>
            <person name="Nguyen T."/>
            <person name="Nicol R."/>
            <person name="Nielsen C."/>
            <person name="Nizzari M."/>
            <person name="Norbu C."/>
            <person name="Norbu N."/>
            <person name="O'donnell P."/>
            <person name="Okoawo O."/>
            <person name="O'leary S."/>
            <person name="Omotosho B."/>
            <person name="O'neill K."/>
            <person name="Osman S."/>
            <person name="Parker S."/>
            <person name="Perrin D."/>
            <person name="Phunkhang P."/>
            <person name="Piqani B."/>
            <person name="Purcell S."/>
            <person name="Rachupka T."/>
            <person name="Ramasamy U."/>
            <person name="Rameau R."/>
            <person name="Ray V."/>
            <person name="Raymond C."/>
            <person name="Retta R."/>
            <person name="Richardson S."/>
            <person name="Rise C."/>
            <person name="Rodriguez J."/>
            <person name="Rogers J."/>
            <person name="Rogov P."/>
            <person name="Rutman M."/>
            <person name="Schupbach R."/>
            <person name="Seaman C."/>
            <person name="Settipalli S."/>
            <person name="Sharpe T."/>
            <person name="Sheridan J."/>
            <person name="Sherpa N."/>
            <person name="Shi J."/>
            <person name="Smirnov S."/>
            <person name="Smith C."/>
            <person name="Sougnez C."/>
            <person name="Spencer B."/>
            <person name="Stalker J."/>
            <person name="Stange-thomann N."/>
            <person name="Stavropoulos S."/>
            <person name="Stetson K."/>
            <person name="Stone C."/>
            <person name="Stone S."/>
            <person name="Stubbs M."/>
            <person name="Talamas J."/>
            <person name="Tchuinga P."/>
            <person name="Tenzing P."/>
            <person name="Tesfaye S."/>
            <person name="Theodore J."/>
            <person name="Thoulutsang Y."/>
            <person name="Topham K."/>
            <person name="Towey S."/>
            <person name="Tsamla T."/>
            <person name="Tsomo N."/>
            <person name="Vallee D."/>
            <person name="Vassiliev H."/>
            <person name="Venkataraman V."/>
            <person name="Vinson J."/>
            <person name="Vo A."/>
            <person name="Wade C."/>
            <person name="Wang S."/>
            <person name="Wangchuk T."/>
            <person name="Wangdi T."/>
            <person name="Whittaker C."/>
            <person name="Wilkinson J."/>
            <person name="Wu Y."/>
            <person name="Wyman D."/>
            <person name="Yadav S."/>
            <person name="Yang S."/>
            <person name="Yang X."/>
            <person name="Yeager S."/>
            <person name="Yee E."/>
            <person name="Young G."/>
            <person name="Zainoun J."/>
            <person name="Zembeck L."/>
            <person name="Zimmer A."/>
            <person name="Zody M."/>
            <person name="Lander E."/>
        </authorList>
    </citation>
    <scope>NUCLEOTIDE SEQUENCE [LARGE SCALE GENOMIC DNA]</scope>
</reference>
<feature type="compositionally biased region" description="Basic and acidic residues" evidence="1">
    <location>
        <begin position="279"/>
        <end position="289"/>
    </location>
</feature>
<feature type="compositionally biased region" description="Basic residues" evidence="1">
    <location>
        <begin position="215"/>
        <end position="226"/>
    </location>
</feature>
<sequence>MHETEDMERFIAEQRNKIARDRDTLQRNPTSAVTDYIMDEAEKRSHIKSRRPVVVEENMIPDPVQHEIAGKQVKTKPPTPQLFKLGEDYLKQKEKLKEELRLEYRKALAEKQVRTTGIRGQYSENYAQNAYSKKDPNDLGLSLPIRDHLSAKTNQAIPSKSATETYKDLLDRKRRQEKAYRDDDDDDGVDLDDRVIYREKPRRRNADIEDDARSLRRNKPTNKRRPRYQDRYHDSLDDSLDEDEEELLLRKIRARRQRKRLNQRFPDSDDEDNMLFERVQPKEPPESKRRLSSAQNRDVGRKPVYMSNEKENDPRSKSAPPEQEYTGLLIGKVTSANTVQRRKDEYKHDLQRQMEQKDINRKREKELELRIDASGANFRDIQELTPRKQNKKRG</sequence>
<dbReference type="STRING" id="51511.ENSCSAVP00000005444"/>
<evidence type="ECO:0000313" key="3">
    <source>
        <dbReference type="Proteomes" id="UP000007875"/>
    </source>
</evidence>
<proteinExistence type="predicted"/>
<dbReference type="GO" id="GO:0000922">
    <property type="term" value="C:spindle pole"/>
    <property type="evidence" value="ECO:0007669"/>
    <property type="project" value="InterPro"/>
</dbReference>
<feature type="compositionally biased region" description="Basic and acidic residues" evidence="1">
    <location>
        <begin position="341"/>
        <end position="371"/>
    </location>
</feature>
<feature type="region of interest" description="Disordered" evidence="1">
    <location>
        <begin position="205"/>
        <end position="243"/>
    </location>
</feature>